<evidence type="ECO:0000313" key="1">
    <source>
        <dbReference type="EMBL" id="KKZ13825.1"/>
    </source>
</evidence>
<proteinExistence type="predicted"/>
<reference evidence="1 2" key="2">
    <citation type="submission" date="2015-05" db="EMBL/GenBank/DDBJ databases">
        <title>Lifestyle Evolution in Cyanobacterial Symbionts of Sponges.</title>
        <authorList>
            <person name="Burgsdorf I."/>
            <person name="Slaby B.M."/>
            <person name="Handley K.M."/>
            <person name="Haber M."/>
            <person name="Blom J."/>
            <person name="Marshall C.W."/>
            <person name="Gilbert J.A."/>
            <person name="Hentschel U."/>
            <person name="Steindler L."/>
        </authorList>
    </citation>
    <scope>NUCLEOTIDE SEQUENCE [LARGE SCALE GENOMIC DNA]</scope>
    <source>
        <strain evidence="1">15L</strain>
    </source>
</reference>
<gene>
    <name evidence="1" type="ORF">TQ37_03215</name>
</gene>
<sequence>MQVRDDGWLLFGFETDTARELFRELIGVSGVAPSWRSGCWGCWVFLPELVQVDTLQSAPLRIRKLFRRRYQKADH</sequence>
<accession>A0A0G8AWY3</accession>
<organism evidence="1 2">
    <name type="scientific">Candidatus Synechococcus spongiarum 15L</name>
    <dbReference type="NCBI Taxonomy" id="1608419"/>
    <lineage>
        <taxon>Bacteria</taxon>
        <taxon>Bacillati</taxon>
        <taxon>Cyanobacteriota</taxon>
        <taxon>Cyanophyceae</taxon>
        <taxon>Synechococcales</taxon>
        <taxon>Synechococcaceae</taxon>
        <taxon>Synechococcus</taxon>
    </lineage>
</organism>
<dbReference type="Proteomes" id="UP000035037">
    <property type="component" value="Unassembled WGS sequence"/>
</dbReference>
<name>A0A0G8AWY3_9SYNE</name>
<protein>
    <submittedName>
        <fullName evidence="1">Uncharacterized protein</fullName>
    </submittedName>
</protein>
<dbReference type="AlphaFoldDB" id="A0A0G8AWY3"/>
<comment type="caution">
    <text evidence="1">The sequence shown here is derived from an EMBL/GenBank/DDBJ whole genome shotgun (WGS) entry which is preliminary data.</text>
</comment>
<evidence type="ECO:0000313" key="2">
    <source>
        <dbReference type="Proteomes" id="UP000035037"/>
    </source>
</evidence>
<dbReference type="EMBL" id="JYFQ01000066">
    <property type="protein sequence ID" value="KKZ13825.1"/>
    <property type="molecule type" value="Genomic_DNA"/>
</dbReference>
<reference evidence="1 2" key="1">
    <citation type="submission" date="2015-02" db="EMBL/GenBank/DDBJ databases">
        <authorList>
            <person name="Slaby B."/>
            <person name="Hentschel U."/>
        </authorList>
    </citation>
    <scope>NUCLEOTIDE SEQUENCE [LARGE SCALE GENOMIC DNA]</scope>
    <source>
        <strain evidence="1">15L</strain>
    </source>
</reference>